<dbReference type="Pfam" id="PF00657">
    <property type="entry name" value="Lipase_GDSL"/>
    <property type="match status" value="1"/>
</dbReference>
<proteinExistence type="inferred from homology"/>
<dbReference type="Proteomes" id="UP000242877">
    <property type="component" value="Unassembled WGS sequence"/>
</dbReference>
<dbReference type="Gene3D" id="3.40.50.1110">
    <property type="entry name" value="SGNH hydrolase"/>
    <property type="match status" value="1"/>
</dbReference>
<dbReference type="InterPro" id="IPR037459">
    <property type="entry name" value="RhgT-like"/>
</dbReference>
<organism evidence="3 4">
    <name type="scientific">Ascosphaera apis ARSEF 7405</name>
    <dbReference type="NCBI Taxonomy" id="392613"/>
    <lineage>
        <taxon>Eukaryota</taxon>
        <taxon>Fungi</taxon>
        <taxon>Dikarya</taxon>
        <taxon>Ascomycota</taxon>
        <taxon>Pezizomycotina</taxon>
        <taxon>Eurotiomycetes</taxon>
        <taxon>Eurotiomycetidae</taxon>
        <taxon>Onygenales</taxon>
        <taxon>Ascosphaeraceae</taxon>
        <taxon>Ascosphaera</taxon>
    </lineage>
</organism>
<reference evidence="3 4" key="1">
    <citation type="journal article" date="2016" name="Genome Biol. Evol.">
        <title>Divergent and convergent evolution of fungal pathogenicity.</title>
        <authorList>
            <person name="Shang Y."/>
            <person name="Xiao G."/>
            <person name="Zheng P."/>
            <person name="Cen K."/>
            <person name="Zhan S."/>
            <person name="Wang C."/>
        </authorList>
    </citation>
    <scope>NUCLEOTIDE SEQUENCE [LARGE SCALE GENOMIC DNA]</scope>
    <source>
        <strain evidence="3 4">ARSEF 7405</strain>
    </source>
</reference>
<evidence type="ECO:0000313" key="4">
    <source>
        <dbReference type="Proteomes" id="UP000242877"/>
    </source>
</evidence>
<keyword evidence="2 3" id="KW-0378">Hydrolase</keyword>
<dbReference type="GO" id="GO:0016788">
    <property type="term" value="F:hydrolase activity, acting on ester bonds"/>
    <property type="evidence" value="ECO:0007669"/>
    <property type="project" value="InterPro"/>
</dbReference>
<evidence type="ECO:0000256" key="1">
    <source>
        <dbReference type="ARBA" id="ARBA00008668"/>
    </source>
</evidence>
<sequence length="243" mass="26289">MAHHPKDVLDGSLLPPAYMNECIASKTFPGWGQYLSGDVSIAVQNSATSGRSARSYTREGRFQKVANSLKKGDHVVIEFGHNDGGKLGKNDNVRTDCAGTGSETCQTTYDGKAETVLTFPAYIEKAVALFRQKGAHVLVSSQTPDNPWETGKFIDQPTRFVEYAELAANVSGAEYVDHFAYTNAIFKQLGNETVNSFYPENQHTHTNAQGAKVVAQAFLKGVVCSNVTLSSFVTAKSLPGECL</sequence>
<dbReference type="PANTHER" id="PTHR43695:SF1">
    <property type="entry name" value="RHAMNOGALACTURONAN ACETYLESTERASE"/>
    <property type="match status" value="1"/>
</dbReference>
<dbReference type="EMBL" id="AZGZ01000027">
    <property type="protein sequence ID" value="KZZ88269.1"/>
    <property type="molecule type" value="Genomic_DNA"/>
</dbReference>
<dbReference type="AlphaFoldDB" id="A0A167W0T1"/>
<name>A0A167W0T1_9EURO</name>
<dbReference type="InterPro" id="IPR001087">
    <property type="entry name" value="GDSL"/>
</dbReference>
<evidence type="ECO:0000313" key="3">
    <source>
        <dbReference type="EMBL" id="KZZ88269.1"/>
    </source>
</evidence>
<comment type="similarity">
    <text evidence="1">Belongs to the 'GDSL' lipolytic enzyme family.</text>
</comment>
<protein>
    <submittedName>
        <fullName evidence="3">Esterase, SGNH hydrolase-type, subgroup</fullName>
    </submittedName>
</protein>
<dbReference type="SUPFAM" id="SSF52266">
    <property type="entry name" value="SGNH hydrolase"/>
    <property type="match status" value="1"/>
</dbReference>
<dbReference type="VEuPathDB" id="FungiDB:AAP_05090"/>
<accession>A0A167W0T1</accession>
<dbReference type="InterPro" id="IPR036514">
    <property type="entry name" value="SGNH_hydro_sf"/>
</dbReference>
<keyword evidence="4" id="KW-1185">Reference proteome</keyword>
<dbReference type="PANTHER" id="PTHR43695">
    <property type="entry name" value="PUTATIVE (AFU_ORTHOLOGUE AFUA_2G17250)-RELATED"/>
    <property type="match status" value="1"/>
</dbReference>
<comment type="caution">
    <text evidence="3">The sequence shown here is derived from an EMBL/GenBank/DDBJ whole genome shotgun (WGS) entry which is preliminary data.</text>
</comment>
<gene>
    <name evidence="3" type="ORF">AAP_05090</name>
</gene>
<dbReference type="OrthoDB" id="2141316at2759"/>
<evidence type="ECO:0000256" key="2">
    <source>
        <dbReference type="ARBA" id="ARBA00022801"/>
    </source>
</evidence>